<dbReference type="EMBL" id="CM020619">
    <property type="protein sequence ID" value="KAK1866638.1"/>
    <property type="molecule type" value="Genomic_DNA"/>
</dbReference>
<reference evidence="1" key="1">
    <citation type="submission" date="2019-11" db="EMBL/GenBank/DDBJ databases">
        <title>Nori genome reveals adaptations in red seaweeds to the harsh intertidal environment.</title>
        <authorList>
            <person name="Wang D."/>
            <person name="Mao Y."/>
        </authorList>
    </citation>
    <scope>NUCLEOTIDE SEQUENCE</scope>
    <source>
        <tissue evidence="1">Gametophyte</tissue>
    </source>
</reference>
<sequence>MSSTTAKRGPRRRAHGLAGGLRAERNTPMTAVVPTAPATPLVRPGIDALTGAYSDGGGVGGGSGGSGSSGGDSSGSDGADEGPTLADRLAGLSAAGAVDPTTGAAPAGTAPSAATGEAPRPGGRRRRGRKGAQEEAAASATAAVTTAATAQGDGAPPASAAVAAVDGDAAARGAVGTLAGALEQALRTSDAAMLEKALNATARRGAATPAATVAALPPGVATATLLPALVARLTRRPARTDTLLPWVSAILVGHAATLLAAGPDSVPGRALAALAAAFGGRARGRAALVGLGGRLDLLAARAAAAEGATVAPSRVVVGGRLRDVPLVRFDVEEVVEGGVQREDADDGGWESGDEEGDGAMASAAAVRLVADAADGDDIGAAGASSSDAEDGDASGAESSEGDGSGGSRTDGSAESDDVEAVPTADAERPSQAGDVTRGVVVGGTAEAAGGGVGGRDPTSDAAMDVSV</sequence>
<organism evidence="1 2">
    <name type="scientific">Pyropia yezoensis</name>
    <name type="common">Susabi-nori</name>
    <name type="synonym">Porphyra yezoensis</name>
    <dbReference type="NCBI Taxonomy" id="2788"/>
    <lineage>
        <taxon>Eukaryota</taxon>
        <taxon>Rhodophyta</taxon>
        <taxon>Bangiophyceae</taxon>
        <taxon>Bangiales</taxon>
        <taxon>Bangiaceae</taxon>
        <taxon>Pyropia</taxon>
    </lineage>
</organism>
<evidence type="ECO:0000313" key="2">
    <source>
        <dbReference type="Proteomes" id="UP000798662"/>
    </source>
</evidence>
<dbReference type="Proteomes" id="UP000798662">
    <property type="component" value="Chromosome 2"/>
</dbReference>
<gene>
    <name evidence="1" type="ORF">I4F81_009154</name>
</gene>
<evidence type="ECO:0000313" key="1">
    <source>
        <dbReference type="EMBL" id="KAK1866638.1"/>
    </source>
</evidence>
<keyword evidence="2" id="KW-1185">Reference proteome</keyword>
<proteinExistence type="predicted"/>
<protein>
    <submittedName>
        <fullName evidence="1">Uncharacterized protein</fullName>
    </submittedName>
</protein>
<accession>A0ACC3C9S5</accession>
<name>A0ACC3C9S5_PYRYE</name>
<comment type="caution">
    <text evidence="1">The sequence shown here is derived from an EMBL/GenBank/DDBJ whole genome shotgun (WGS) entry which is preliminary data.</text>
</comment>